<sequence>MGKRIIKYDLTEGILSAIDLPELYEEPYDIVLTVEDGGLGFACLKDDILYLWSSQSGLNGIAGWAQRRAIELKMLLPDCAMSTTSFRLNGFVESTYSIFVSTDVGVFTIELKSEQVKKVAEGRINGSIIPHTSFCTPVLAGPFKDNSKTKQLQRDFASLRAGHDALCRDKDVLAAELK</sequence>
<dbReference type="AlphaFoldDB" id="A0A5J9VZV1"/>
<organism evidence="1 2">
    <name type="scientific">Eragrostis curvula</name>
    <name type="common">weeping love grass</name>
    <dbReference type="NCBI Taxonomy" id="38414"/>
    <lineage>
        <taxon>Eukaryota</taxon>
        <taxon>Viridiplantae</taxon>
        <taxon>Streptophyta</taxon>
        <taxon>Embryophyta</taxon>
        <taxon>Tracheophyta</taxon>
        <taxon>Spermatophyta</taxon>
        <taxon>Magnoliopsida</taxon>
        <taxon>Liliopsida</taxon>
        <taxon>Poales</taxon>
        <taxon>Poaceae</taxon>
        <taxon>PACMAD clade</taxon>
        <taxon>Chloridoideae</taxon>
        <taxon>Eragrostideae</taxon>
        <taxon>Eragrostidinae</taxon>
        <taxon>Eragrostis</taxon>
    </lineage>
</organism>
<keyword evidence="2" id="KW-1185">Reference proteome</keyword>
<dbReference type="EMBL" id="RWGY01000007">
    <property type="protein sequence ID" value="TVU40834.1"/>
    <property type="molecule type" value="Genomic_DNA"/>
</dbReference>
<dbReference type="Gramene" id="TVU40834">
    <property type="protein sequence ID" value="TVU40834"/>
    <property type="gene ID" value="EJB05_14314"/>
</dbReference>
<evidence type="ECO:0000313" key="1">
    <source>
        <dbReference type="EMBL" id="TVU40834.1"/>
    </source>
</evidence>
<feature type="non-terminal residue" evidence="1">
    <location>
        <position position="1"/>
    </location>
</feature>
<dbReference type="PANTHER" id="PTHR33186">
    <property type="entry name" value="OS10G0136150 PROTEIN-RELATED"/>
    <property type="match status" value="1"/>
</dbReference>
<proteinExistence type="predicted"/>
<name>A0A5J9VZV1_9POAL</name>
<evidence type="ECO:0000313" key="2">
    <source>
        <dbReference type="Proteomes" id="UP000324897"/>
    </source>
</evidence>
<dbReference type="PANTHER" id="PTHR33186:SF15">
    <property type="entry name" value="OS06G0249850 PROTEIN"/>
    <property type="match status" value="1"/>
</dbReference>
<accession>A0A5J9VZV1</accession>
<reference evidence="1 2" key="1">
    <citation type="journal article" date="2019" name="Sci. Rep.">
        <title>A high-quality genome of Eragrostis curvula grass provides insights into Poaceae evolution and supports new strategies to enhance forage quality.</title>
        <authorList>
            <person name="Carballo J."/>
            <person name="Santos B.A.C.M."/>
            <person name="Zappacosta D."/>
            <person name="Garbus I."/>
            <person name="Selva J.P."/>
            <person name="Gallo C.A."/>
            <person name="Diaz A."/>
            <person name="Albertini E."/>
            <person name="Caccamo M."/>
            <person name="Echenique V."/>
        </authorList>
    </citation>
    <scope>NUCLEOTIDE SEQUENCE [LARGE SCALE GENOMIC DNA]</scope>
    <source>
        <strain evidence="2">cv. Victoria</strain>
        <tissue evidence="1">Leaf</tissue>
    </source>
</reference>
<gene>
    <name evidence="1" type="ORF">EJB05_14314</name>
</gene>
<dbReference type="Proteomes" id="UP000324897">
    <property type="component" value="Chromosome 4"/>
</dbReference>
<comment type="caution">
    <text evidence="1">The sequence shown here is derived from an EMBL/GenBank/DDBJ whole genome shotgun (WGS) entry which is preliminary data.</text>
</comment>
<protein>
    <submittedName>
        <fullName evidence="1">Uncharacterized protein</fullName>
    </submittedName>
</protein>
<dbReference type="OrthoDB" id="688395at2759"/>